<dbReference type="GO" id="GO:0007188">
    <property type="term" value="P:adenylate cyclase-modulating G protein-coupled receptor signaling pathway"/>
    <property type="evidence" value="ECO:0007669"/>
    <property type="project" value="TreeGrafter"/>
</dbReference>
<feature type="binding site" evidence="9">
    <location>
        <begin position="287"/>
        <end position="292"/>
    </location>
    <ligand>
        <name>GTP</name>
        <dbReference type="ChEBI" id="CHEBI:37565"/>
    </ligand>
</feature>
<evidence type="ECO:0000256" key="9">
    <source>
        <dbReference type="PIRSR" id="PIRSR601019-1"/>
    </source>
</evidence>
<dbReference type="Gene3D" id="1.10.400.10">
    <property type="entry name" value="GI Alpha 1, domain 2-like"/>
    <property type="match status" value="2"/>
</dbReference>
<dbReference type="SUPFAM" id="SSF47895">
    <property type="entry name" value="Transducin (alpha subunit), insertion domain"/>
    <property type="match status" value="2"/>
</dbReference>
<sequence length="452" mass="51559">MGCAWSDPDNVQQQQDTSRAIEKQIRLDAEKAMKEVKLLLLGAGECGKSTVLKQMKIIHGQGYQEAERKEYVCIIFANVVQSMLRILKAMESLEIVPDTFDLELELKNLNGFLASVEEGRFPDDLANVLRKLWNSQSVQKCFKRAKEYQLNDSAAYYLNALDRISAPDYTPTEQDVLRSRVKTTGIVETNFRFKDLDFKVFDVDQTEFYFSTTCCDSHGIHEYDRSCKPRQPAATGSLALLKMGCAWSDPDNVQQQQDTSRAIEKQIRLDAEKAMKEVKLLLLGAGECGKSTVLKQMKIIHGQGYQEAERKEYVCIIFANVVQSMLRILKAMESLEIVPDTFDLELELKNLNGFLASVEEGRFPDDLANVLRKLWNSQSVQKCFKRAKEYQLNDSAAYYLNALDRISAPDYTPTEQDVLRSRVKTTGIVETNFRFKDLDFKVFDVGEFHCSL</sequence>
<dbReference type="GO" id="GO:0003924">
    <property type="term" value="F:GTPase activity"/>
    <property type="evidence" value="ECO:0007669"/>
    <property type="project" value="InterPro"/>
</dbReference>
<evidence type="ECO:0000313" key="12">
    <source>
        <dbReference type="Proteomes" id="UP000324629"/>
    </source>
</evidence>
<proteinExistence type="predicted"/>
<keyword evidence="4 10" id="KW-0460">Magnesium</keyword>
<organism evidence="11 12">
    <name type="scientific">Paragonimus westermani</name>
    <dbReference type="NCBI Taxonomy" id="34504"/>
    <lineage>
        <taxon>Eukaryota</taxon>
        <taxon>Metazoa</taxon>
        <taxon>Spiralia</taxon>
        <taxon>Lophotrochozoa</taxon>
        <taxon>Platyhelminthes</taxon>
        <taxon>Trematoda</taxon>
        <taxon>Digenea</taxon>
        <taxon>Plagiorchiida</taxon>
        <taxon>Troglotremata</taxon>
        <taxon>Troglotrematidae</taxon>
        <taxon>Paragonimus</taxon>
    </lineage>
</organism>
<dbReference type="FunFam" id="1.10.400.10:FF:000002">
    <property type="entry name" value="guanine nucleotide-binding protein G(Q) subunit alpha"/>
    <property type="match status" value="2"/>
</dbReference>
<dbReference type="EMBL" id="QNGE01004890">
    <property type="protein sequence ID" value="KAA3672451.1"/>
    <property type="molecule type" value="Genomic_DNA"/>
</dbReference>
<dbReference type="SUPFAM" id="SSF52540">
    <property type="entry name" value="P-loop containing nucleoside triphosphate hydrolases"/>
    <property type="match status" value="2"/>
</dbReference>
<dbReference type="GO" id="GO:0005525">
    <property type="term" value="F:GTP binding"/>
    <property type="evidence" value="ECO:0007669"/>
    <property type="project" value="UniProtKB-KW"/>
</dbReference>
<feature type="binding site" evidence="9">
    <location>
        <begin position="394"/>
        <end position="395"/>
    </location>
    <ligand>
        <name>GTP</name>
        <dbReference type="ChEBI" id="CHEBI:37565"/>
    </ligand>
</feature>
<evidence type="ECO:0000256" key="5">
    <source>
        <dbReference type="ARBA" id="ARBA00023134"/>
    </source>
</evidence>
<dbReference type="GO" id="GO:0005737">
    <property type="term" value="C:cytoplasm"/>
    <property type="evidence" value="ECO:0007669"/>
    <property type="project" value="TreeGrafter"/>
</dbReference>
<dbReference type="GO" id="GO:0005834">
    <property type="term" value="C:heterotrimeric G-protein complex"/>
    <property type="evidence" value="ECO:0007669"/>
    <property type="project" value="TreeGrafter"/>
</dbReference>
<dbReference type="Pfam" id="PF00503">
    <property type="entry name" value="G-alpha"/>
    <property type="match status" value="2"/>
</dbReference>
<comment type="caution">
    <text evidence="11">The sequence shown here is derived from an EMBL/GenBank/DDBJ whole genome shotgun (WGS) entry which is preliminary data.</text>
</comment>
<name>A0A5J4NA35_9TREM</name>
<keyword evidence="2 10" id="KW-0479">Metal-binding</keyword>
<keyword evidence="6" id="KW-0807">Transducer</keyword>
<evidence type="ECO:0000256" key="3">
    <source>
        <dbReference type="ARBA" id="ARBA00022741"/>
    </source>
</evidence>
<dbReference type="GO" id="GO:0031683">
    <property type="term" value="F:G-protein beta/gamma-subunit complex binding"/>
    <property type="evidence" value="ECO:0007669"/>
    <property type="project" value="InterPro"/>
</dbReference>
<evidence type="ECO:0000256" key="2">
    <source>
        <dbReference type="ARBA" id="ARBA00022723"/>
    </source>
</evidence>
<dbReference type="InterPro" id="IPR001019">
    <property type="entry name" value="Gprotein_alpha_su"/>
</dbReference>
<dbReference type="FunFam" id="3.40.50.300:FF:000692">
    <property type="entry name" value="Guanine nucleotide-binding protein subunit alpha"/>
    <property type="match status" value="2"/>
</dbReference>
<evidence type="ECO:0000256" key="6">
    <source>
        <dbReference type="ARBA" id="ARBA00023224"/>
    </source>
</evidence>
<comment type="subunit">
    <text evidence="1">G proteins are composed of 3 units; alpha, beta and gamma. The alpha chain contains the guanine nucleotide binding site.</text>
</comment>
<dbReference type="PRINTS" id="PR00318">
    <property type="entry name" value="GPROTEINA"/>
</dbReference>
<accession>A0A5J4NA35</accession>
<keyword evidence="5 9" id="KW-0342">GTP-binding</keyword>
<dbReference type="PROSITE" id="PS51882">
    <property type="entry name" value="G_ALPHA"/>
    <property type="match status" value="2"/>
</dbReference>
<feature type="binding site" evidence="9">
    <location>
        <begin position="419"/>
        <end position="425"/>
    </location>
    <ligand>
        <name>GTP</name>
        <dbReference type="ChEBI" id="CHEBI:37565"/>
    </ligand>
</feature>
<dbReference type="PANTHER" id="PTHR10218:SF302">
    <property type="entry name" value="GUANINE NUCLEOTIDE-BINDING PROTEIN ALPHA-5 SUBUNIT"/>
    <property type="match status" value="1"/>
</dbReference>
<reference evidence="11 12" key="1">
    <citation type="journal article" date="2019" name="Gigascience">
        <title>Whole-genome sequence of the oriental lung fluke Paragonimus westermani.</title>
        <authorList>
            <person name="Oey H."/>
            <person name="Zakrzewski M."/>
            <person name="Narain K."/>
            <person name="Devi K.R."/>
            <person name="Agatsuma T."/>
            <person name="Nawaratna S."/>
            <person name="Gobert G.N."/>
            <person name="Jones M.K."/>
            <person name="Ragan M.A."/>
            <person name="McManus D.P."/>
            <person name="Krause L."/>
        </authorList>
    </citation>
    <scope>NUCLEOTIDE SEQUENCE [LARGE SCALE GENOMIC DNA]</scope>
    <source>
        <strain evidence="11 12">IND2009</strain>
    </source>
</reference>
<dbReference type="CDD" id="cd00066">
    <property type="entry name" value="G-alpha"/>
    <property type="match status" value="2"/>
</dbReference>
<feature type="binding site" evidence="10">
    <location>
        <position position="291"/>
    </location>
    <ligand>
        <name>Mg(2+)</name>
        <dbReference type="ChEBI" id="CHEBI:18420"/>
    </ligand>
</feature>
<dbReference type="AlphaFoldDB" id="A0A5J4NA35"/>
<dbReference type="PANTHER" id="PTHR10218">
    <property type="entry name" value="GTP-BINDING PROTEIN ALPHA SUBUNIT"/>
    <property type="match status" value="1"/>
</dbReference>
<evidence type="ECO:0000256" key="1">
    <source>
        <dbReference type="ARBA" id="ARBA00011356"/>
    </source>
</evidence>
<evidence type="ECO:0000256" key="4">
    <source>
        <dbReference type="ARBA" id="ARBA00022842"/>
    </source>
</evidence>
<dbReference type="GO" id="GO:0046872">
    <property type="term" value="F:metal ion binding"/>
    <property type="evidence" value="ECO:0007669"/>
    <property type="project" value="UniProtKB-KW"/>
</dbReference>
<dbReference type="InterPro" id="IPR011025">
    <property type="entry name" value="GproteinA_insert"/>
</dbReference>
<dbReference type="GO" id="GO:0001664">
    <property type="term" value="F:G protein-coupled receptor binding"/>
    <property type="evidence" value="ECO:0007669"/>
    <property type="project" value="TreeGrafter"/>
</dbReference>
<evidence type="ECO:0000256" key="8">
    <source>
        <dbReference type="ARBA" id="ARBA00042116"/>
    </source>
</evidence>
<gene>
    <name evidence="11" type="ORF">DEA37_0000636</name>
</gene>
<evidence type="ECO:0000313" key="11">
    <source>
        <dbReference type="EMBL" id="KAA3672451.1"/>
    </source>
</evidence>
<dbReference type="Gene3D" id="3.40.50.300">
    <property type="entry name" value="P-loop containing nucleotide triphosphate hydrolases"/>
    <property type="match status" value="2"/>
</dbReference>
<feature type="binding site" evidence="10">
    <location>
        <position position="425"/>
    </location>
    <ligand>
        <name>Mg(2+)</name>
        <dbReference type="ChEBI" id="CHEBI:18420"/>
    </ligand>
</feature>
<evidence type="ECO:0000256" key="10">
    <source>
        <dbReference type="PIRSR" id="PIRSR601019-2"/>
    </source>
</evidence>
<dbReference type="SMART" id="SM00275">
    <property type="entry name" value="G_alpha"/>
    <property type="match status" value="2"/>
</dbReference>
<dbReference type="InterPro" id="IPR027417">
    <property type="entry name" value="P-loop_NTPase"/>
</dbReference>
<dbReference type="Proteomes" id="UP000324629">
    <property type="component" value="Unassembled WGS sequence"/>
</dbReference>
<evidence type="ECO:0000256" key="7">
    <source>
        <dbReference type="ARBA" id="ARBA00040847"/>
    </source>
</evidence>
<keyword evidence="12" id="KW-1185">Reference proteome</keyword>
<keyword evidence="3 9" id="KW-0547">Nucleotide-binding</keyword>
<protein>
    <recommendedName>
        <fullName evidence="7">Guanine nucleotide-binding protein G(q) subunit alpha</fullName>
    </recommendedName>
    <alternativeName>
        <fullName evidence="8">Guanine nucleotide-binding protein alpha-q</fullName>
    </alternativeName>
</protein>